<evidence type="ECO:0000256" key="7">
    <source>
        <dbReference type="SAM" id="Phobius"/>
    </source>
</evidence>
<keyword evidence="4 7" id="KW-0812">Transmembrane</keyword>
<dbReference type="GO" id="GO:0015293">
    <property type="term" value="F:symporter activity"/>
    <property type="evidence" value="ECO:0007669"/>
    <property type="project" value="TreeGrafter"/>
</dbReference>
<feature type="domain" description="Concentrative nucleoside transporter N-terminal" evidence="8">
    <location>
        <begin position="9"/>
        <end position="81"/>
    </location>
</feature>
<keyword evidence="5 7" id="KW-1133">Transmembrane helix</keyword>
<evidence type="ECO:0000256" key="2">
    <source>
        <dbReference type="ARBA" id="ARBA00009033"/>
    </source>
</evidence>
<keyword evidence="3" id="KW-1003">Cell membrane</keyword>
<evidence type="ECO:0000256" key="3">
    <source>
        <dbReference type="ARBA" id="ARBA00022475"/>
    </source>
</evidence>
<comment type="subcellular location">
    <subcellularLocation>
        <location evidence="1">Cell membrane</location>
        <topology evidence="1">Multi-pass membrane protein</topology>
    </subcellularLocation>
</comment>
<dbReference type="GO" id="GO:0005886">
    <property type="term" value="C:plasma membrane"/>
    <property type="evidence" value="ECO:0007669"/>
    <property type="project" value="UniProtKB-SubCell"/>
</dbReference>
<evidence type="ECO:0000313" key="11">
    <source>
        <dbReference type="EMBL" id="SVB12072.1"/>
    </source>
</evidence>
<evidence type="ECO:0008006" key="12">
    <source>
        <dbReference type="Google" id="ProtNLM"/>
    </source>
</evidence>
<feature type="transmembrane region" description="Helical" evidence="7">
    <location>
        <begin position="264"/>
        <end position="285"/>
    </location>
</feature>
<organism evidence="11">
    <name type="scientific">marine metagenome</name>
    <dbReference type="NCBI Taxonomy" id="408172"/>
    <lineage>
        <taxon>unclassified sequences</taxon>
        <taxon>metagenomes</taxon>
        <taxon>ecological metagenomes</taxon>
    </lineage>
</organism>
<feature type="transmembrane region" description="Helical" evidence="7">
    <location>
        <begin position="170"/>
        <end position="192"/>
    </location>
</feature>
<dbReference type="Pfam" id="PF07662">
    <property type="entry name" value="Nucleos_tra2_C"/>
    <property type="match status" value="1"/>
</dbReference>
<dbReference type="EMBL" id="UINC01029406">
    <property type="protein sequence ID" value="SVB12072.1"/>
    <property type="molecule type" value="Genomic_DNA"/>
</dbReference>
<dbReference type="PANTHER" id="PTHR10590">
    <property type="entry name" value="SODIUM/NUCLEOSIDE COTRANSPORTER"/>
    <property type="match status" value="1"/>
</dbReference>
<evidence type="ECO:0000256" key="6">
    <source>
        <dbReference type="ARBA" id="ARBA00023136"/>
    </source>
</evidence>
<protein>
    <recommendedName>
        <fullName evidence="12">NupC/NupG family nucleoside CNT transporter</fullName>
    </recommendedName>
</protein>
<evidence type="ECO:0000256" key="1">
    <source>
        <dbReference type="ARBA" id="ARBA00004651"/>
    </source>
</evidence>
<dbReference type="InterPro" id="IPR002668">
    <property type="entry name" value="CNT_N_dom"/>
</dbReference>
<reference evidence="11" key="1">
    <citation type="submission" date="2018-05" db="EMBL/GenBank/DDBJ databases">
        <authorList>
            <person name="Lanie J.A."/>
            <person name="Ng W.-L."/>
            <person name="Kazmierczak K.M."/>
            <person name="Andrzejewski T.M."/>
            <person name="Davidsen T.M."/>
            <person name="Wayne K.J."/>
            <person name="Tettelin H."/>
            <person name="Glass J.I."/>
            <person name="Rusch D."/>
            <person name="Podicherti R."/>
            <person name="Tsui H.-C.T."/>
            <person name="Winkler M.E."/>
        </authorList>
    </citation>
    <scope>NUCLEOTIDE SEQUENCE</scope>
</reference>
<evidence type="ECO:0000259" key="8">
    <source>
        <dbReference type="Pfam" id="PF01773"/>
    </source>
</evidence>
<dbReference type="Pfam" id="PF07670">
    <property type="entry name" value="Gate"/>
    <property type="match status" value="1"/>
</dbReference>
<comment type="similarity">
    <text evidence="2">Belongs to the concentrative nucleoside transporter (CNT) (TC 2.A.41) family.</text>
</comment>
<evidence type="ECO:0000256" key="5">
    <source>
        <dbReference type="ARBA" id="ARBA00022989"/>
    </source>
</evidence>
<dbReference type="GO" id="GO:0005337">
    <property type="term" value="F:nucleoside transmembrane transporter activity"/>
    <property type="evidence" value="ECO:0007669"/>
    <property type="project" value="InterPro"/>
</dbReference>
<dbReference type="PANTHER" id="PTHR10590:SF4">
    <property type="entry name" value="SOLUTE CARRIER FAMILY 28 MEMBER 3"/>
    <property type="match status" value="1"/>
</dbReference>
<feature type="transmembrane region" description="Helical" evidence="7">
    <location>
        <begin position="94"/>
        <end position="115"/>
    </location>
</feature>
<feature type="transmembrane region" description="Helical" evidence="7">
    <location>
        <begin position="350"/>
        <end position="375"/>
    </location>
</feature>
<feature type="transmembrane region" description="Helical" evidence="7">
    <location>
        <begin position="204"/>
        <end position="223"/>
    </location>
</feature>
<dbReference type="AlphaFoldDB" id="A0A382BFM4"/>
<feature type="transmembrane region" description="Helical" evidence="7">
    <location>
        <begin position="34"/>
        <end position="57"/>
    </location>
</feature>
<dbReference type="InterPro" id="IPR011657">
    <property type="entry name" value="CNT_C_dom"/>
</dbReference>
<keyword evidence="6 7" id="KW-0472">Membrane</keyword>
<accession>A0A382BFM4</accession>
<name>A0A382BFM4_9ZZZZ</name>
<feature type="transmembrane region" description="Helical" evidence="7">
    <location>
        <begin position="387"/>
        <end position="408"/>
    </location>
</feature>
<dbReference type="InterPro" id="IPR011642">
    <property type="entry name" value="Gate_dom"/>
</dbReference>
<dbReference type="Pfam" id="PF01773">
    <property type="entry name" value="Nucleos_tra2_N"/>
    <property type="match status" value="1"/>
</dbReference>
<feature type="transmembrane region" description="Helical" evidence="7">
    <location>
        <begin position="6"/>
        <end position="22"/>
    </location>
</feature>
<sequence length="411" mass="44009">MLTKFISFIGIFAMIGFAYAISNNRKAINWRPIFWGIGLQIIFAVLILHLEFGQIFFSGCDRIVNWLLSCADAGTDFVLRSLVTGTVDPSVKNLAFRAIPTIIFFSSFMAILYHLRIMGFIISMISMLMQKTMRTSGAETLSTAANIFLGQTEAPLVVRPFVKDMTQSELMAVMTGGFATIAGGVMAIYVSLLKDQVPGIAGHLLAASVMSAPAALAISKIIIPETETPTTSATDQITIERVDQNVLEAASRGATDGMKLTLNVIAMLIAFVALISLVNGILSLLNLSLEQLLGYFFSPFAVLMGIPFAEAIQAGRLLGEKLVLTEFIAYTNLSNIMTSSNPLSQKSAVILSYALCGFSNFASIGIQLGGIGGIAPERRTDLAKIGLRAMVAGVLATNMTATIAGILYKST</sequence>
<feature type="transmembrane region" description="Helical" evidence="7">
    <location>
        <begin position="292"/>
        <end position="312"/>
    </location>
</feature>
<gene>
    <name evidence="11" type="ORF">METZ01_LOCUS164926</name>
</gene>
<proteinExistence type="inferred from homology"/>
<evidence type="ECO:0000259" key="9">
    <source>
        <dbReference type="Pfam" id="PF07662"/>
    </source>
</evidence>
<dbReference type="InterPro" id="IPR008276">
    <property type="entry name" value="C_nuclsd_transpt"/>
</dbReference>
<evidence type="ECO:0000259" key="10">
    <source>
        <dbReference type="Pfam" id="PF07670"/>
    </source>
</evidence>
<feature type="domain" description="Concentrative nucleoside transporter C-terminal" evidence="9">
    <location>
        <begin position="203"/>
        <end position="405"/>
    </location>
</feature>
<feature type="domain" description="Nucleoside transporter/FeoB GTPase Gate" evidence="10">
    <location>
        <begin position="95"/>
        <end position="194"/>
    </location>
</feature>
<evidence type="ECO:0000256" key="4">
    <source>
        <dbReference type="ARBA" id="ARBA00022692"/>
    </source>
</evidence>